<organism evidence="2 5">
    <name type="scientific">Peronospora belbahrii</name>
    <dbReference type="NCBI Taxonomy" id="622444"/>
    <lineage>
        <taxon>Eukaryota</taxon>
        <taxon>Sar</taxon>
        <taxon>Stramenopiles</taxon>
        <taxon>Oomycota</taxon>
        <taxon>Peronosporomycetes</taxon>
        <taxon>Peronosporales</taxon>
        <taxon>Peronosporaceae</taxon>
        <taxon>Peronospora</taxon>
    </lineage>
</organism>
<feature type="compositionally biased region" description="Polar residues" evidence="1">
    <location>
        <begin position="77"/>
        <end position="88"/>
    </location>
</feature>
<evidence type="ECO:0000313" key="4">
    <source>
        <dbReference type="Proteomes" id="UP001158986"/>
    </source>
</evidence>
<comment type="caution">
    <text evidence="2">The sequence shown here is derived from an EMBL/GenBank/DDBJ whole genome shotgun (WGS) entry which is preliminary data.</text>
</comment>
<evidence type="ECO:0000313" key="3">
    <source>
        <dbReference type="EMBL" id="CAH0518735.1"/>
    </source>
</evidence>
<proteinExistence type="predicted"/>
<gene>
    <name evidence="3" type="ORF">PBS001_LOCUS5293</name>
    <name evidence="2" type="ORF">PBS003_LOCUS3005</name>
</gene>
<evidence type="ECO:0000256" key="1">
    <source>
        <dbReference type="SAM" id="MobiDB-lite"/>
    </source>
</evidence>
<dbReference type="AlphaFoldDB" id="A0AAU9KVL8"/>
<feature type="compositionally biased region" description="Basic and acidic residues" evidence="1">
    <location>
        <begin position="24"/>
        <end position="38"/>
    </location>
</feature>
<dbReference type="Proteomes" id="UP001160483">
    <property type="component" value="Unassembled WGS sequence"/>
</dbReference>
<evidence type="ECO:0000313" key="2">
    <source>
        <dbReference type="EMBL" id="CAH0476217.1"/>
    </source>
</evidence>
<dbReference type="Proteomes" id="UP001158986">
    <property type="component" value="Unassembled WGS sequence"/>
</dbReference>
<feature type="region of interest" description="Disordered" evidence="1">
    <location>
        <begin position="77"/>
        <end position="111"/>
    </location>
</feature>
<protein>
    <submittedName>
        <fullName evidence="2">Uncharacterized protein</fullName>
    </submittedName>
</protein>
<sequence>MKWDPFHTTGPLGLNSAAPALPDLDLRDRRHQNGEITRRNHSSSYPAAGGSRRQSPGADELQSAKRRLVGEVGALSVTQKVSSNSPQLPTLPDHVTSEGTTKQHHHLHHDLEPVKKSREAYKQGGSMDSEGLIGKGVAMAAAEMVAYASTPVRLDALSNV</sequence>
<feature type="region of interest" description="Disordered" evidence="1">
    <location>
        <begin position="1"/>
        <end position="62"/>
    </location>
</feature>
<accession>A0AAU9KVL8</accession>
<evidence type="ECO:0000313" key="5">
    <source>
        <dbReference type="Proteomes" id="UP001160483"/>
    </source>
</evidence>
<keyword evidence="4" id="KW-1185">Reference proteome</keyword>
<dbReference type="EMBL" id="CAKKTJ010000145">
    <property type="protein sequence ID" value="CAH0476217.1"/>
    <property type="molecule type" value="Genomic_DNA"/>
</dbReference>
<name>A0AAU9KVL8_9STRA</name>
<dbReference type="EMBL" id="CAKLCB010000266">
    <property type="protein sequence ID" value="CAH0518735.1"/>
    <property type="molecule type" value="Genomic_DNA"/>
</dbReference>
<reference evidence="2 4" key="1">
    <citation type="submission" date="2021-11" db="EMBL/GenBank/DDBJ databases">
        <authorList>
            <person name="Islam A."/>
            <person name="Islam S."/>
            <person name="Flora M.S."/>
            <person name="Rahman M."/>
            <person name="Ziaur R.M."/>
            <person name="Epstein J.H."/>
            <person name="Hassan M."/>
            <person name="Klassen M."/>
            <person name="Woodard K."/>
            <person name="Webb A."/>
            <person name="Webby R.J."/>
            <person name="El Zowalaty M.E."/>
        </authorList>
    </citation>
    <scope>NUCLEOTIDE SEQUENCE</scope>
    <source>
        <strain evidence="3">Pbs1</strain>
        <strain evidence="2">Pbs3</strain>
    </source>
</reference>